<feature type="transmembrane region" description="Helical" evidence="6">
    <location>
        <begin position="777"/>
        <end position="801"/>
    </location>
</feature>
<feature type="transmembrane region" description="Helical" evidence="6">
    <location>
        <begin position="385"/>
        <end position="407"/>
    </location>
</feature>
<dbReference type="Pfam" id="PF03176">
    <property type="entry name" value="MMPL"/>
    <property type="match status" value="1"/>
</dbReference>
<feature type="transmembrane region" description="Helical" evidence="6">
    <location>
        <begin position="702"/>
        <end position="721"/>
    </location>
</feature>
<evidence type="ECO:0000256" key="2">
    <source>
        <dbReference type="ARBA" id="ARBA00022475"/>
    </source>
</evidence>
<dbReference type="PROSITE" id="PS50156">
    <property type="entry name" value="SSD"/>
    <property type="match status" value="1"/>
</dbReference>
<feature type="transmembrane region" description="Helical" evidence="6">
    <location>
        <begin position="742"/>
        <end position="765"/>
    </location>
</feature>
<comment type="subcellular location">
    <subcellularLocation>
        <location evidence="1">Cell membrane</location>
        <topology evidence="1">Multi-pass membrane protein</topology>
    </subcellularLocation>
</comment>
<feature type="transmembrane region" description="Helical" evidence="6">
    <location>
        <begin position="674"/>
        <end position="696"/>
    </location>
</feature>
<evidence type="ECO:0000256" key="4">
    <source>
        <dbReference type="ARBA" id="ARBA00022989"/>
    </source>
</evidence>
<accession>A0ABU8VV06</accession>
<organism evidence="8 9">
    <name type="scientific">Variovorax humicola</name>
    <dbReference type="NCBI Taxonomy" id="1769758"/>
    <lineage>
        <taxon>Bacteria</taxon>
        <taxon>Pseudomonadati</taxon>
        <taxon>Pseudomonadota</taxon>
        <taxon>Betaproteobacteria</taxon>
        <taxon>Burkholderiales</taxon>
        <taxon>Comamonadaceae</taxon>
        <taxon>Variovorax</taxon>
    </lineage>
</organism>
<dbReference type="InterPro" id="IPR050545">
    <property type="entry name" value="Mycobact_MmpL"/>
</dbReference>
<dbReference type="EMBL" id="JBBKZV010000002">
    <property type="protein sequence ID" value="MEJ8821592.1"/>
    <property type="molecule type" value="Genomic_DNA"/>
</dbReference>
<feature type="transmembrane region" description="Helical" evidence="6">
    <location>
        <begin position="651"/>
        <end position="667"/>
    </location>
</feature>
<feature type="transmembrane region" description="Helical" evidence="6">
    <location>
        <begin position="350"/>
        <end position="373"/>
    </location>
</feature>
<dbReference type="InterPro" id="IPR001036">
    <property type="entry name" value="Acrflvin-R"/>
</dbReference>
<reference evidence="8 9" key="1">
    <citation type="submission" date="2024-03" db="EMBL/GenBank/DDBJ databases">
        <title>Novel species of the genus Variovorax.</title>
        <authorList>
            <person name="Liu Q."/>
            <person name="Xin Y.-H."/>
        </authorList>
    </citation>
    <scope>NUCLEOTIDE SEQUENCE [LARGE SCALE GENOMIC DNA]</scope>
    <source>
        <strain evidence="8 9">KACC 18501</strain>
    </source>
</reference>
<evidence type="ECO:0000256" key="1">
    <source>
        <dbReference type="ARBA" id="ARBA00004651"/>
    </source>
</evidence>
<dbReference type="Gene3D" id="1.20.1640.10">
    <property type="entry name" value="Multidrug efflux transporter AcrB transmembrane domain"/>
    <property type="match status" value="2"/>
</dbReference>
<sequence length="818" mass="88812">MAISSGLDRMPVVRDLARFPRDSGSWLERAVFNHRLLVALACLAATLVLGFLATRVSLNASFDKMIPVGHPYIQNYLQNRSDLRGMGNTLRVVVENDKGDIFDARYLDALKHINDDLFLTEGVDRAWVKSLWTPGTRWTEVTEEGFQGGPVMPDNFDGKAASVDKLKLNVARAGLVGNLVSNDFKSSAIVAPLLDGGKDKRLDYWRLSREIETRIRDKYERGLAADGQPWGVKVHVIGFAKIIGDLLDGLVQVMMYFGAATVIAALLLYGYTRCVRSTAMVLACSLVAVLWQVGLVQLAGLELDPYSMLVPFLVFAIGVSHGAQKMNGIMQDIGRGTHRLVAARYTFRRLFLAGVTALMADAVGFAVLMLIPIPVIRELAMTASIGVAVLIFTNLMLLPVLLSYVGVSPAATERSLRVEQDQAAGRGASAWGVLDKFAQRRSWALAAVLGSLALAAFGFAVSLKLQVGDLDPGAPELRPDSRYNRDDAFVAKNYSLSSDLFAVIVKTPKEGCLKYETLAHVDRLAWELQQLPEVRATLGLQDVVRQITAGSFEGNPKWLTISRNQDVLNYGAQQATVNNPELFNTECSVMPLVAYLSDHKAETLQKVLAVVEDFVKAHPTDPAIVQVLPAAGSAGIEAATNIVVREANRTMLFYVYAAVIALCFLTFRSWRAVLVAVIPLVVTSILCEALMVWLGIGVKVATLPVIALGVGIGVDYALYLLSVQLAGQRRGLPLGKAYGDAVMFTGRVVALVGITLAAGVITWAFSPIKFQADMGILLTFMFLWNMVGALVLIPALSHFLLNDSHFRKANPAGLAVPA</sequence>
<feature type="transmembrane region" description="Helical" evidence="6">
    <location>
        <begin position="443"/>
        <end position="463"/>
    </location>
</feature>
<dbReference type="PANTHER" id="PTHR33406:SF10">
    <property type="entry name" value="SSD DOMAIN-CONTAINING PROTEIN"/>
    <property type="match status" value="1"/>
</dbReference>
<gene>
    <name evidence="8" type="ORF">WKW80_06025</name>
</gene>
<proteinExistence type="predicted"/>
<evidence type="ECO:0000256" key="5">
    <source>
        <dbReference type="ARBA" id="ARBA00023136"/>
    </source>
</evidence>
<dbReference type="Proteomes" id="UP001363010">
    <property type="component" value="Unassembled WGS sequence"/>
</dbReference>
<dbReference type="RefSeq" id="WP_340362633.1">
    <property type="nucleotide sequence ID" value="NZ_JBBKZV010000002.1"/>
</dbReference>
<protein>
    <submittedName>
        <fullName evidence="8">MMPL family transporter</fullName>
    </submittedName>
</protein>
<evidence type="ECO:0000313" key="8">
    <source>
        <dbReference type="EMBL" id="MEJ8821592.1"/>
    </source>
</evidence>
<feature type="transmembrane region" description="Helical" evidence="6">
    <location>
        <begin position="253"/>
        <end position="272"/>
    </location>
</feature>
<dbReference type="SUPFAM" id="SSF82866">
    <property type="entry name" value="Multidrug efflux transporter AcrB transmembrane domain"/>
    <property type="match status" value="2"/>
</dbReference>
<dbReference type="InterPro" id="IPR004869">
    <property type="entry name" value="MMPL_dom"/>
</dbReference>
<keyword evidence="4 6" id="KW-1133">Transmembrane helix</keyword>
<evidence type="ECO:0000313" key="9">
    <source>
        <dbReference type="Proteomes" id="UP001363010"/>
    </source>
</evidence>
<name>A0ABU8VV06_9BURK</name>
<evidence type="ECO:0000256" key="3">
    <source>
        <dbReference type="ARBA" id="ARBA00022692"/>
    </source>
</evidence>
<comment type="caution">
    <text evidence="8">The sequence shown here is derived from an EMBL/GenBank/DDBJ whole genome shotgun (WGS) entry which is preliminary data.</text>
</comment>
<evidence type="ECO:0000259" key="7">
    <source>
        <dbReference type="PROSITE" id="PS50156"/>
    </source>
</evidence>
<feature type="transmembrane region" description="Helical" evidence="6">
    <location>
        <begin position="36"/>
        <end position="58"/>
    </location>
</feature>
<dbReference type="PANTHER" id="PTHR33406">
    <property type="entry name" value="MEMBRANE PROTEIN MJ1562-RELATED"/>
    <property type="match status" value="1"/>
</dbReference>
<keyword evidence="3 6" id="KW-0812">Transmembrane</keyword>
<keyword evidence="5 6" id="KW-0472">Membrane</keyword>
<keyword evidence="2" id="KW-1003">Cell membrane</keyword>
<evidence type="ECO:0000256" key="6">
    <source>
        <dbReference type="SAM" id="Phobius"/>
    </source>
</evidence>
<feature type="domain" description="SSD" evidence="7">
    <location>
        <begin position="286"/>
        <end position="404"/>
    </location>
</feature>
<keyword evidence="9" id="KW-1185">Reference proteome</keyword>
<dbReference type="PRINTS" id="PR00702">
    <property type="entry name" value="ACRIFLAVINRP"/>
</dbReference>
<feature type="transmembrane region" description="Helical" evidence="6">
    <location>
        <begin position="279"/>
        <end position="300"/>
    </location>
</feature>
<dbReference type="InterPro" id="IPR000731">
    <property type="entry name" value="SSD"/>
</dbReference>
<feature type="transmembrane region" description="Helical" evidence="6">
    <location>
        <begin position="306"/>
        <end position="323"/>
    </location>
</feature>